<dbReference type="SUPFAM" id="SSF46938">
    <property type="entry name" value="CRAL/TRIO N-terminal domain"/>
    <property type="match status" value="1"/>
</dbReference>
<dbReference type="GO" id="GO:0016020">
    <property type="term" value="C:membrane"/>
    <property type="evidence" value="ECO:0007669"/>
    <property type="project" value="TreeGrafter"/>
</dbReference>
<name>A0A9P0CLW6_9CUCU</name>
<dbReference type="CDD" id="cd00170">
    <property type="entry name" value="SEC14"/>
    <property type="match status" value="1"/>
</dbReference>
<dbReference type="Pfam" id="PF00650">
    <property type="entry name" value="CRAL_TRIO"/>
    <property type="match status" value="1"/>
</dbReference>
<dbReference type="PANTHER" id="PTHR10174">
    <property type="entry name" value="ALPHA-TOCOPHEROL TRANSFER PROTEIN-RELATED"/>
    <property type="match status" value="1"/>
</dbReference>
<dbReference type="PRINTS" id="PR00180">
    <property type="entry name" value="CRETINALDHBP"/>
</dbReference>
<evidence type="ECO:0000313" key="2">
    <source>
        <dbReference type="EMBL" id="CAH1104011.1"/>
    </source>
</evidence>
<dbReference type="Gene3D" id="3.40.525.10">
    <property type="entry name" value="CRAL-TRIO lipid binding domain"/>
    <property type="match status" value="1"/>
</dbReference>
<accession>A0A9P0CLW6</accession>
<dbReference type="InterPro" id="IPR036865">
    <property type="entry name" value="CRAL-TRIO_dom_sf"/>
</dbReference>
<evidence type="ECO:0000313" key="3">
    <source>
        <dbReference type="Proteomes" id="UP001153636"/>
    </source>
</evidence>
<dbReference type="PANTHER" id="PTHR10174:SF222">
    <property type="entry name" value="GH10083P-RELATED"/>
    <property type="match status" value="1"/>
</dbReference>
<dbReference type="GO" id="GO:1902936">
    <property type="term" value="F:phosphatidylinositol bisphosphate binding"/>
    <property type="evidence" value="ECO:0007669"/>
    <property type="project" value="TreeGrafter"/>
</dbReference>
<feature type="domain" description="CRAL-TRIO" evidence="1">
    <location>
        <begin position="70"/>
        <end position="250"/>
    </location>
</feature>
<dbReference type="OrthoDB" id="6575879at2759"/>
<keyword evidence="3" id="KW-1185">Reference proteome</keyword>
<gene>
    <name evidence="2" type="ORF">PSYICH_LOCUS4964</name>
</gene>
<dbReference type="EMBL" id="OV651827">
    <property type="protein sequence ID" value="CAH1104011.1"/>
    <property type="molecule type" value="Genomic_DNA"/>
</dbReference>
<dbReference type="PROSITE" id="PS50191">
    <property type="entry name" value="CRAL_TRIO"/>
    <property type="match status" value="1"/>
</dbReference>
<dbReference type="Proteomes" id="UP001153636">
    <property type="component" value="Chromosome 15"/>
</dbReference>
<organism evidence="2 3">
    <name type="scientific">Psylliodes chrysocephalus</name>
    <dbReference type="NCBI Taxonomy" id="3402493"/>
    <lineage>
        <taxon>Eukaryota</taxon>
        <taxon>Metazoa</taxon>
        <taxon>Ecdysozoa</taxon>
        <taxon>Arthropoda</taxon>
        <taxon>Hexapoda</taxon>
        <taxon>Insecta</taxon>
        <taxon>Pterygota</taxon>
        <taxon>Neoptera</taxon>
        <taxon>Endopterygota</taxon>
        <taxon>Coleoptera</taxon>
        <taxon>Polyphaga</taxon>
        <taxon>Cucujiformia</taxon>
        <taxon>Chrysomeloidea</taxon>
        <taxon>Chrysomelidae</taxon>
        <taxon>Galerucinae</taxon>
        <taxon>Alticini</taxon>
        <taxon>Psylliodes</taxon>
    </lineage>
</organism>
<sequence length="284" mass="33448">MSCTMDERTKQRILGLFGRSMNDLNADVQLVKNWLCKQNHIPEIPSKHMIEYFIVSNRFSIETTKERLSMYYNIRKLFPSAFQAINPKTNRMKMACSAQYVLPLPKLVDGLYRVIIVGLKEGKSDKFDADCMMGNVLNVYEIRMQEDLTYEDVLILDYQNLHLTHVIRTTPRHAQMVKLLLEKVYNNRLKEIHIINHSILFNLLFKLAQPLISQNLHKKIHFHDSLSSLLAYIPLDVLPKDYGGNEKSVEELEEMWKGKMKKYQHRFDELDELTINVTRQKQFN</sequence>
<proteinExistence type="predicted"/>
<dbReference type="InterPro" id="IPR001251">
    <property type="entry name" value="CRAL-TRIO_dom"/>
</dbReference>
<dbReference type="InterPro" id="IPR036273">
    <property type="entry name" value="CRAL/TRIO_N_dom_sf"/>
</dbReference>
<evidence type="ECO:0000259" key="1">
    <source>
        <dbReference type="PROSITE" id="PS50191"/>
    </source>
</evidence>
<dbReference type="AlphaFoldDB" id="A0A9P0CLW6"/>
<dbReference type="SMART" id="SM00516">
    <property type="entry name" value="SEC14"/>
    <property type="match status" value="1"/>
</dbReference>
<protein>
    <recommendedName>
        <fullName evidence="1">CRAL-TRIO domain-containing protein</fullName>
    </recommendedName>
</protein>
<reference evidence="2" key="1">
    <citation type="submission" date="2022-01" db="EMBL/GenBank/DDBJ databases">
        <authorList>
            <person name="King R."/>
        </authorList>
    </citation>
    <scope>NUCLEOTIDE SEQUENCE</scope>
</reference>
<dbReference type="SUPFAM" id="SSF52087">
    <property type="entry name" value="CRAL/TRIO domain"/>
    <property type="match status" value="1"/>
</dbReference>